<evidence type="ECO:0000313" key="2">
    <source>
        <dbReference type="WBParaSite" id="RSKR_0000110500.1"/>
    </source>
</evidence>
<proteinExistence type="predicted"/>
<protein>
    <submittedName>
        <fullName evidence="2">Transmembrane protein</fullName>
    </submittedName>
</protein>
<accession>A0AC35TIT3</accession>
<name>A0AC35TIT3_9BILA</name>
<dbReference type="WBParaSite" id="RSKR_0000110500.1">
    <property type="protein sequence ID" value="RSKR_0000110500.1"/>
    <property type="gene ID" value="RSKR_0000110500"/>
</dbReference>
<evidence type="ECO:0000313" key="1">
    <source>
        <dbReference type="Proteomes" id="UP000095286"/>
    </source>
</evidence>
<dbReference type="Proteomes" id="UP000095286">
    <property type="component" value="Unplaced"/>
</dbReference>
<organism evidence="1 2">
    <name type="scientific">Rhabditophanes sp. KR3021</name>
    <dbReference type="NCBI Taxonomy" id="114890"/>
    <lineage>
        <taxon>Eukaryota</taxon>
        <taxon>Metazoa</taxon>
        <taxon>Ecdysozoa</taxon>
        <taxon>Nematoda</taxon>
        <taxon>Chromadorea</taxon>
        <taxon>Rhabditida</taxon>
        <taxon>Tylenchina</taxon>
        <taxon>Panagrolaimomorpha</taxon>
        <taxon>Strongyloidoidea</taxon>
        <taxon>Alloionematidae</taxon>
        <taxon>Rhabditophanes</taxon>
    </lineage>
</organism>
<reference evidence="2" key="1">
    <citation type="submission" date="2016-11" db="UniProtKB">
        <authorList>
            <consortium name="WormBaseParasite"/>
        </authorList>
    </citation>
    <scope>IDENTIFICATION</scope>
    <source>
        <strain evidence="2">KR3021</strain>
    </source>
</reference>
<sequence length="111" mass="12218">MKSLLPHICIALAALCLFAPFISAETSLVDEVKSLDPFKIKDSALACPVPVIGQNCPESNVIYHFRCCGSAYNSCCFRLQDWVTVLLLIMAVLTVLAILINIIRCICCLNR</sequence>